<feature type="region of interest" description="Disordered" evidence="2">
    <location>
        <begin position="1"/>
        <end position="71"/>
    </location>
</feature>
<proteinExistence type="predicted"/>
<keyword evidence="1" id="KW-0863">Zinc-finger</keyword>
<dbReference type="AlphaFoldDB" id="A0A180G0S8"/>
<evidence type="ECO:0000313" key="4">
    <source>
        <dbReference type="EMBL" id="OAV86257.1"/>
    </source>
</evidence>
<feature type="domain" description="CCHC-type" evidence="3">
    <location>
        <begin position="335"/>
        <end position="349"/>
    </location>
</feature>
<reference evidence="5" key="4">
    <citation type="submission" date="2025-05" db="UniProtKB">
        <authorList>
            <consortium name="EnsemblFungi"/>
        </authorList>
    </citation>
    <scope>IDENTIFICATION</scope>
    <source>
        <strain evidence="5">isolate 1-1 / race 1 (BBBD)</strain>
    </source>
</reference>
<accession>A0A180G0S8</accession>
<gene>
    <name evidence="4" type="ORF">PTTG_06542</name>
</gene>
<keyword evidence="1" id="KW-0479">Metal-binding</keyword>
<organism evidence="4">
    <name type="scientific">Puccinia triticina (isolate 1-1 / race 1 (BBBD))</name>
    <name type="common">Brown leaf rust fungus</name>
    <dbReference type="NCBI Taxonomy" id="630390"/>
    <lineage>
        <taxon>Eukaryota</taxon>
        <taxon>Fungi</taxon>
        <taxon>Dikarya</taxon>
        <taxon>Basidiomycota</taxon>
        <taxon>Pucciniomycotina</taxon>
        <taxon>Pucciniomycetes</taxon>
        <taxon>Pucciniales</taxon>
        <taxon>Pucciniaceae</taxon>
        <taxon>Puccinia</taxon>
    </lineage>
</organism>
<reference evidence="4" key="2">
    <citation type="submission" date="2016-05" db="EMBL/GenBank/DDBJ databases">
        <title>Comparative analysis highlights variable genome content of wheat rusts and divergence of the mating loci.</title>
        <authorList>
            <person name="Cuomo C.A."/>
            <person name="Bakkeren G."/>
            <person name="Szabo L."/>
            <person name="Khalil H."/>
            <person name="Joly D."/>
            <person name="Goldberg J."/>
            <person name="Young S."/>
            <person name="Zeng Q."/>
            <person name="Fellers J."/>
        </authorList>
    </citation>
    <scope>NUCLEOTIDE SEQUENCE [LARGE SCALE GENOMIC DNA]</scope>
    <source>
        <strain evidence="4">1-1 BBBD Race 1</strain>
    </source>
</reference>
<keyword evidence="1" id="KW-0862">Zinc</keyword>
<dbReference type="EnsemblFungi" id="PTTG_06542-t43_1">
    <property type="protein sequence ID" value="PTTG_06542-t43_1-p1"/>
    <property type="gene ID" value="PTTG_06542"/>
</dbReference>
<feature type="compositionally biased region" description="Low complexity" evidence="2">
    <location>
        <begin position="9"/>
        <end position="28"/>
    </location>
</feature>
<keyword evidence="6" id="KW-1185">Reference proteome</keyword>
<reference evidence="5 6" key="3">
    <citation type="journal article" date="2017" name="G3 (Bethesda)">
        <title>Comparative analysis highlights variable genome content of wheat rusts and divergence of the mating loci.</title>
        <authorList>
            <person name="Cuomo C.A."/>
            <person name="Bakkeren G."/>
            <person name="Khalil H.B."/>
            <person name="Panwar V."/>
            <person name="Joly D."/>
            <person name="Linning R."/>
            <person name="Sakthikumar S."/>
            <person name="Song X."/>
            <person name="Adiconis X."/>
            <person name="Fan L."/>
            <person name="Goldberg J.M."/>
            <person name="Levin J.Z."/>
            <person name="Young S."/>
            <person name="Zeng Q."/>
            <person name="Anikster Y."/>
            <person name="Bruce M."/>
            <person name="Wang M."/>
            <person name="Yin C."/>
            <person name="McCallum B."/>
            <person name="Szabo L.J."/>
            <person name="Hulbert S."/>
            <person name="Chen X."/>
            <person name="Fellers J.P."/>
        </authorList>
    </citation>
    <scope>NUCLEOTIDE SEQUENCE</scope>
    <source>
        <strain evidence="6">Isolate 1-1 / race 1 (BBBD)</strain>
        <strain evidence="5">isolate 1-1 / race 1 (BBBD)</strain>
    </source>
</reference>
<evidence type="ECO:0000259" key="3">
    <source>
        <dbReference type="PROSITE" id="PS50158"/>
    </source>
</evidence>
<evidence type="ECO:0000256" key="2">
    <source>
        <dbReference type="SAM" id="MobiDB-lite"/>
    </source>
</evidence>
<evidence type="ECO:0000313" key="6">
    <source>
        <dbReference type="Proteomes" id="UP000005240"/>
    </source>
</evidence>
<feature type="compositionally biased region" description="Polar residues" evidence="2">
    <location>
        <begin position="298"/>
        <end position="308"/>
    </location>
</feature>
<dbReference type="GO" id="GO:0003676">
    <property type="term" value="F:nucleic acid binding"/>
    <property type="evidence" value="ECO:0007669"/>
    <property type="project" value="InterPro"/>
</dbReference>
<dbReference type="InterPro" id="IPR001878">
    <property type="entry name" value="Znf_CCHC"/>
</dbReference>
<evidence type="ECO:0000256" key="1">
    <source>
        <dbReference type="PROSITE-ProRule" id="PRU00047"/>
    </source>
</evidence>
<evidence type="ECO:0000313" key="5">
    <source>
        <dbReference type="EnsemblFungi" id="PTTG_06542-t43_1-p1"/>
    </source>
</evidence>
<reference evidence="4" key="1">
    <citation type="submission" date="2009-11" db="EMBL/GenBank/DDBJ databases">
        <authorList>
            <consortium name="The Broad Institute Genome Sequencing Platform"/>
            <person name="Ward D."/>
            <person name="Feldgarden M."/>
            <person name="Earl A."/>
            <person name="Young S.K."/>
            <person name="Zeng Q."/>
            <person name="Koehrsen M."/>
            <person name="Alvarado L."/>
            <person name="Berlin A."/>
            <person name="Bochicchio J."/>
            <person name="Borenstein D."/>
            <person name="Chapman S.B."/>
            <person name="Chen Z."/>
            <person name="Engels R."/>
            <person name="Freedman E."/>
            <person name="Gellesch M."/>
            <person name="Goldberg J."/>
            <person name="Griggs A."/>
            <person name="Gujja S."/>
            <person name="Heilman E."/>
            <person name="Heiman D."/>
            <person name="Hepburn T."/>
            <person name="Howarth C."/>
            <person name="Jen D."/>
            <person name="Larson L."/>
            <person name="Lewis B."/>
            <person name="Mehta T."/>
            <person name="Park D."/>
            <person name="Pearson M."/>
            <person name="Roberts A."/>
            <person name="Saif S."/>
            <person name="Shea T."/>
            <person name="Shenoy N."/>
            <person name="Sisk P."/>
            <person name="Stolte C."/>
            <person name="Sykes S."/>
            <person name="Thomson T."/>
            <person name="Walk T."/>
            <person name="White J."/>
            <person name="Yandava C."/>
            <person name="Izard J."/>
            <person name="Baranova O.V."/>
            <person name="Blanton J.M."/>
            <person name="Tanner A.C."/>
            <person name="Dewhirst F.E."/>
            <person name="Haas B."/>
            <person name="Nusbaum C."/>
            <person name="Birren B."/>
        </authorList>
    </citation>
    <scope>NUCLEOTIDE SEQUENCE [LARGE SCALE GENOMIC DNA]</scope>
    <source>
        <strain evidence="4">1-1 BBBD Race 1</strain>
    </source>
</reference>
<dbReference type="OrthoDB" id="2513234at2759"/>
<protein>
    <submittedName>
        <fullName evidence="5">CCHC-type domain-containing protein</fullName>
    </submittedName>
</protein>
<dbReference type="Gene3D" id="4.10.60.10">
    <property type="entry name" value="Zinc finger, CCHC-type"/>
    <property type="match status" value="1"/>
</dbReference>
<name>A0A180G0S8_PUCT1</name>
<sequence>MAPVNQSPSSIATRSTNAAAAASSSNAAGKRVARSPPPTSDDEIDTVRAPREETRQRAPIVNLPEDDAPAPPDFSYALDPRNKDQIIKHAHHLFPESKKLVPSGSNFRTWLMKMEELADFALDYCNFYFEDFSRHPVDHIACVIFCIALSDEIKEDINHRDSCYAIMISIRRCFTTFSRAAQINRWAALKSIGCDTETPATTIAATYRRRLLDLKESGATLTQDSIFGMMLQDSIAQGSPLRQEFDYRVDQELAARHQIPLLFVEMIDLLNNCQEKVRGRAAAHRGSVPPSTFEAEPQPTSAQNNSVESHPDNVYTLASRPAKFNKPASSQVRNCFRCGSSGHLIEACPVSPDAVQKNAPTVHQGRSHAQPAHYQAYYPILAPPVPGYGFQHFYQAMSNPVNASQPLNTGRPAYNYRPVYPQGFQPQPAAHEASTEPPQEAPQIFSMQPVPQMYVMPQDAPAPQMYAPPQDTPHMFMMQPPPQMYAMDCDMGPDQPSFGSFIFFRGIPCSICKYSRYF</sequence>
<feature type="region of interest" description="Disordered" evidence="2">
    <location>
        <begin position="281"/>
        <end position="310"/>
    </location>
</feature>
<dbReference type="Proteomes" id="UP000005240">
    <property type="component" value="Unassembled WGS sequence"/>
</dbReference>
<dbReference type="GO" id="GO:0008270">
    <property type="term" value="F:zinc ion binding"/>
    <property type="evidence" value="ECO:0007669"/>
    <property type="project" value="UniProtKB-KW"/>
</dbReference>
<dbReference type="VEuPathDB" id="FungiDB:PTTG_06542"/>
<dbReference type="EMBL" id="ADAS02001381">
    <property type="protein sequence ID" value="OAV86257.1"/>
    <property type="molecule type" value="Genomic_DNA"/>
</dbReference>
<dbReference type="PROSITE" id="PS50158">
    <property type="entry name" value="ZF_CCHC"/>
    <property type="match status" value="1"/>
</dbReference>
<feature type="compositionally biased region" description="Basic and acidic residues" evidence="2">
    <location>
        <begin position="45"/>
        <end position="56"/>
    </location>
</feature>